<evidence type="ECO:0000256" key="2">
    <source>
        <dbReference type="ARBA" id="ARBA00022737"/>
    </source>
</evidence>
<feature type="repeat" description="PPR" evidence="3">
    <location>
        <begin position="232"/>
        <end position="266"/>
    </location>
</feature>
<dbReference type="OrthoDB" id="185373at2759"/>
<dbReference type="Pfam" id="PF01535">
    <property type="entry name" value="PPR"/>
    <property type="match status" value="4"/>
</dbReference>
<dbReference type="Pfam" id="PF14432">
    <property type="entry name" value="DYW_deaminase"/>
    <property type="match status" value="1"/>
</dbReference>
<evidence type="ECO:0000259" key="4">
    <source>
        <dbReference type="Pfam" id="PF14432"/>
    </source>
</evidence>
<reference evidence="6" key="1">
    <citation type="submission" date="2025-08" db="UniProtKB">
        <authorList>
            <consortium name="RefSeq"/>
        </authorList>
    </citation>
    <scope>IDENTIFICATION</scope>
    <source>
        <tissue evidence="6">Leaf</tissue>
    </source>
</reference>
<feature type="repeat" description="PPR" evidence="3">
    <location>
        <begin position="138"/>
        <end position="172"/>
    </location>
</feature>
<evidence type="ECO:0000256" key="3">
    <source>
        <dbReference type="PROSITE-ProRule" id="PRU00708"/>
    </source>
</evidence>
<accession>A0A8B8QZI3</accession>
<dbReference type="NCBIfam" id="TIGR00756">
    <property type="entry name" value="PPR"/>
    <property type="match status" value="4"/>
</dbReference>
<gene>
    <name evidence="6" type="primary">LOC115756817</name>
</gene>
<dbReference type="PROSITE" id="PS51375">
    <property type="entry name" value="PPR"/>
    <property type="match status" value="3"/>
</dbReference>
<proteinExistence type="inferred from homology"/>
<dbReference type="InterPro" id="IPR011990">
    <property type="entry name" value="TPR-like_helical_dom_sf"/>
</dbReference>
<dbReference type="Gene3D" id="1.25.40.10">
    <property type="entry name" value="Tetratricopeptide repeat domain"/>
    <property type="match status" value="3"/>
</dbReference>
<dbReference type="PANTHER" id="PTHR47926:SF430">
    <property type="entry name" value="PENTATRICOPEPTIDE REPEAT-CONTAINING PROTEIN"/>
    <property type="match status" value="1"/>
</dbReference>
<dbReference type="FunFam" id="1.25.40.10:FF:000333">
    <property type="entry name" value="Pentatricopeptide repeat-containing protein"/>
    <property type="match status" value="1"/>
</dbReference>
<dbReference type="Pfam" id="PF20431">
    <property type="entry name" value="E_motif"/>
    <property type="match status" value="1"/>
</dbReference>
<keyword evidence="5" id="KW-1185">Reference proteome</keyword>
<keyword evidence="2" id="KW-0677">Repeat</keyword>
<dbReference type="GO" id="GO:0008270">
    <property type="term" value="F:zinc ion binding"/>
    <property type="evidence" value="ECO:0007669"/>
    <property type="project" value="InterPro"/>
</dbReference>
<evidence type="ECO:0000313" key="5">
    <source>
        <dbReference type="Proteomes" id="UP000827889"/>
    </source>
</evidence>
<name>A0A8B8QZI3_9MYRT</name>
<feature type="repeat" description="PPR" evidence="3">
    <location>
        <begin position="333"/>
        <end position="367"/>
    </location>
</feature>
<dbReference type="AlphaFoldDB" id="A0A8B8QZI3"/>
<dbReference type="InterPro" id="IPR032867">
    <property type="entry name" value="DYW_dom"/>
</dbReference>
<protein>
    <submittedName>
        <fullName evidence="6">Pentatricopeptide repeat-containing protein At3g62890-like</fullName>
    </submittedName>
</protein>
<dbReference type="GO" id="GO:0003723">
    <property type="term" value="F:RNA binding"/>
    <property type="evidence" value="ECO:0007669"/>
    <property type="project" value="InterPro"/>
</dbReference>
<sequence>MYSAPKNLWSVADHLTVVLQKHSFTRKQLEQLHARILAGGLLHSAPLLTTFLSSCYRSQEPRYALLFMRNLPMRIPSLWNSTVRLSLDSGLWPDFVGLYNGMLRNSVFPSKTGLLDFYGKVGDLRCARKMFAGMLQRDVVADNAMVSALSKHGCVEEARDLFDNMPQRNSASWNSMITCYCKSGDIGAARSMFDANPVKDVVSWNAVIDGYIKADQLLAAQELFVTMGTARNSVTWNTMISGYVQCKEFGKAVATFQEMRVENVKPTEVTMISLLSACAHLGALDMGEWIHDYIRRKHLKIDAVLGNALIDMYSKCGSIEAASDVFDRLPVKNIFCWNSIIAGMGTNGYGEKAVDLFALMQEEGLKPDGVTFVGLLSGCSHSGLVSAGRRYFSEMYDIYGVTPAIEHYGCMVDLLGRAGLLKEAVELVKTMPVKPNAQVWGSLLMACQIHKDNELSKDVVQNLLDLDPRDGGNYVYLSNLYASLSRWDEVNVCRKVMIDRGVHKVPGCSSIEVDGMVHEFVAGDSRHLQITQINMFLDEIAKKLKEHGHASNRALVLHDIEDEEKETAVSYHSERIAVAFGLMSTPPGKTIRVVKNLRTCSDCHSALKIISNVYKREIVVRDRKRFHHFKDGCCSCRDYW</sequence>
<dbReference type="FunFam" id="1.25.40.10:FF:000184">
    <property type="entry name" value="Pentatricopeptide repeat-containing protein, chloroplastic"/>
    <property type="match status" value="1"/>
</dbReference>
<organism evidence="5 6">
    <name type="scientific">Rhodamnia argentea</name>
    <dbReference type="NCBI Taxonomy" id="178133"/>
    <lineage>
        <taxon>Eukaryota</taxon>
        <taxon>Viridiplantae</taxon>
        <taxon>Streptophyta</taxon>
        <taxon>Embryophyta</taxon>
        <taxon>Tracheophyta</taxon>
        <taxon>Spermatophyta</taxon>
        <taxon>Magnoliopsida</taxon>
        <taxon>eudicotyledons</taxon>
        <taxon>Gunneridae</taxon>
        <taxon>Pentapetalae</taxon>
        <taxon>rosids</taxon>
        <taxon>malvids</taxon>
        <taxon>Myrtales</taxon>
        <taxon>Myrtaceae</taxon>
        <taxon>Myrtoideae</taxon>
        <taxon>Myrteae</taxon>
        <taxon>Australasian group</taxon>
        <taxon>Rhodamnia</taxon>
    </lineage>
</organism>
<dbReference type="InterPro" id="IPR046960">
    <property type="entry name" value="PPR_At4g14850-like_plant"/>
</dbReference>
<evidence type="ECO:0000313" key="6">
    <source>
        <dbReference type="RefSeq" id="XP_030552634.1"/>
    </source>
</evidence>
<dbReference type="InterPro" id="IPR002885">
    <property type="entry name" value="PPR_rpt"/>
</dbReference>
<dbReference type="InterPro" id="IPR046848">
    <property type="entry name" value="E_motif"/>
</dbReference>
<dbReference type="Pfam" id="PF13041">
    <property type="entry name" value="PPR_2"/>
    <property type="match status" value="2"/>
</dbReference>
<evidence type="ECO:0000256" key="1">
    <source>
        <dbReference type="ARBA" id="ARBA00006643"/>
    </source>
</evidence>
<comment type="similarity">
    <text evidence="1">Belongs to the PPR family. PCMP-H subfamily.</text>
</comment>
<dbReference type="KEGG" id="rarg:115756817"/>
<dbReference type="GeneID" id="115756817"/>
<dbReference type="GO" id="GO:0009451">
    <property type="term" value="P:RNA modification"/>
    <property type="evidence" value="ECO:0007669"/>
    <property type="project" value="InterPro"/>
</dbReference>
<feature type="domain" description="DYW" evidence="4">
    <location>
        <begin position="548"/>
        <end position="640"/>
    </location>
</feature>
<dbReference type="Proteomes" id="UP000827889">
    <property type="component" value="Chromosome 11"/>
</dbReference>
<dbReference type="RefSeq" id="XP_030552634.1">
    <property type="nucleotide sequence ID" value="XM_030696774.2"/>
</dbReference>
<dbReference type="PANTHER" id="PTHR47926">
    <property type="entry name" value="PENTATRICOPEPTIDE REPEAT-CONTAINING PROTEIN"/>
    <property type="match status" value="1"/>
</dbReference>